<feature type="coiled-coil region" evidence="1">
    <location>
        <begin position="3"/>
        <end position="30"/>
    </location>
</feature>
<protein>
    <submittedName>
        <fullName evidence="3">Uncharacterized protein</fullName>
    </submittedName>
</protein>
<evidence type="ECO:0000256" key="1">
    <source>
        <dbReference type="SAM" id="Coils"/>
    </source>
</evidence>
<proteinExistence type="predicted"/>
<accession>A0A8S5M7J8</accession>
<evidence type="ECO:0000256" key="2">
    <source>
        <dbReference type="SAM" id="MobiDB-lite"/>
    </source>
</evidence>
<dbReference type="EMBL" id="BK014839">
    <property type="protein sequence ID" value="DAD78144.1"/>
    <property type="molecule type" value="Genomic_DNA"/>
</dbReference>
<feature type="compositionally biased region" description="Basic and acidic residues" evidence="2">
    <location>
        <begin position="106"/>
        <end position="120"/>
    </location>
</feature>
<sequence>MSKKDLEQYYNQMTAQYKDLQKEVHEFEQDAANNMMSPEALQDFKDSISPFMVNWQRVTYLMYLLHKPVKKEKQEQYADKSKPLLEKVGKENTGESVLEENTQIIEKVKHERKSRTDTKS</sequence>
<keyword evidence="1" id="KW-0175">Coiled coil</keyword>
<evidence type="ECO:0000313" key="3">
    <source>
        <dbReference type="EMBL" id="DAD78144.1"/>
    </source>
</evidence>
<feature type="region of interest" description="Disordered" evidence="2">
    <location>
        <begin position="88"/>
        <end position="120"/>
    </location>
</feature>
<name>A0A8S5M7J8_9CAUD</name>
<reference evidence="3" key="1">
    <citation type="journal article" date="2021" name="Proc. Natl. Acad. Sci. U.S.A.">
        <title>A Catalog of Tens of Thousands of Viruses from Human Metagenomes Reveals Hidden Associations with Chronic Diseases.</title>
        <authorList>
            <person name="Tisza M.J."/>
            <person name="Buck C.B."/>
        </authorList>
    </citation>
    <scope>NUCLEOTIDE SEQUENCE</scope>
    <source>
        <strain evidence="3">Ctrgt10</strain>
    </source>
</reference>
<organism evidence="3">
    <name type="scientific">Siphoviridae sp. ctrgt10</name>
    <dbReference type="NCBI Taxonomy" id="2826479"/>
    <lineage>
        <taxon>Viruses</taxon>
        <taxon>Duplodnaviria</taxon>
        <taxon>Heunggongvirae</taxon>
        <taxon>Uroviricota</taxon>
        <taxon>Caudoviricetes</taxon>
    </lineage>
</organism>